<feature type="chain" id="PRO_5002714221" description="Platelet-derived growth factor (PDGF) family profile domain-containing protein" evidence="2">
    <location>
        <begin position="21"/>
        <end position="219"/>
    </location>
</feature>
<keyword evidence="1" id="KW-1133">Transmembrane helix</keyword>
<sequence length="219" mass="23993">MFRLCAIALFVSGLTTHTNGVELEEAVCRPRPTVISIDDPGHNYKPYQVVLHRCSGTCGDSPPNIKTCFPKTLEDVPLQATDIGQGVSQTVYVKNHTSCMCDCAEGCTSENAIRDKNCRCICLDPNNCSPITPAQPAQQGKREEESSIPMPYLIGMALIGFFAVFVLMFDALLCAKKRGFMYTVKHSCGSHSERKELVTTTQNGKCITTTVVVFLGQFI</sequence>
<reference evidence="3 4" key="1">
    <citation type="journal article" date="2007" name="Science">
        <title>Sea anemone genome reveals ancestral eumetazoan gene repertoire and genomic organization.</title>
        <authorList>
            <person name="Putnam N.H."/>
            <person name="Srivastava M."/>
            <person name="Hellsten U."/>
            <person name="Dirks B."/>
            <person name="Chapman J."/>
            <person name="Salamov A."/>
            <person name="Terry A."/>
            <person name="Shapiro H."/>
            <person name="Lindquist E."/>
            <person name="Kapitonov V.V."/>
            <person name="Jurka J."/>
            <person name="Genikhovich G."/>
            <person name="Grigoriev I.V."/>
            <person name="Lucas S.M."/>
            <person name="Steele R.E."/>
            <person name="Finnerty J.R."/>
            <person name="Technau U."/>
            <person name="Martindale M.Q."/>
            <person name="Rokhsar D.S."/>
        </authorList>
    </citation>
    <scope>NUCLEOTIDE SEQUENCE [LARGE SCALE GENOMIC DNA]</scope>
    <source>
        <strain evidence="4">CH2 X CH6</strain>
    </source>
</reference>
<keyword evidence="1" id="KW-0472">Membrane</keyword>
<name>A7SA44_NEMVE</name>
<keyword evidence="4" id="KW-1185">Reference proteome</keyword>
<dbReference type="GO" id="GO:0005615">
    <property type="term" value="C:extracellular space"/>
    <property type="evidence" value="ECO:0000318"/>
    <property type="project" value="GO_Central"/>
</dbReference>
<feature type="signal peptide" evidence="2">
    <location>
        <begin position="1"/>
        <end position="20"/>
    </location>
</feature>
<feature type="transmembrane region" description="Helical" evidence="1">
    <location>
        <begin position="152"/>
        <end position="175"/>
    </location>
</feature>
<keyword evidence="1" id="KW-0812">Transmembrane</keyword>
<dbReference type="EMBL" id="DS469607">
    <property type="protein sequence ID" value="EDO39427.1"/>
    <property type="molecule type" value="Genomic_DNA"/>
</dbReference>
<gene>
    <name evidence="3" type="ORF">NEMVEDRAFT_v1g243891</name>
</gene>
<dbReference type="AlphaFoldDB" id="A7SA44"/>
<dbReference type="OMA" id="NCRCICL"/>
<evidence type="ECO:0000256" key="1">
    <source>
        <dbReference type="SAM" id="Phobius"/>
    </source>
</evidence>
<dbReference type="SUPFAM" id="SSF57501">
    <property type="entry name" value="Cystine-knot cytokines"/>
    <property type="match status" value="1"/>
</dbReference>
<dbReference type="GO" id="GO:0008284">
    <property type="term" value="P:positive regulation of cell population proliferation"/>
    <property type="evidence" value="ECO:0000318"/>
    <property type="project" value="GO_Central"/>
</dbReference>
<protein>
    <recommendedName>
        <fullName evidence="5">Platelet-derived growth factor (PDGF) family profile domain-containing protein</fullName>
    </recommendedName>
</protein>
<keyword evidence="2" id="KW-0732">Signal</keyword>
<dbReference type="GO" id="GO:0030335">
    <property type="term" value="P:positive regulation of cell migration"/>
    <property type="evidence" value="ECO:0000318"/>
    <property type="project" value="GO_Central"/>
</dbReference>
<dbReference type="InterPro" id="IPR029034">
    <property type="entry name" value="Cystine-knot_cytokine"/>
</dbReference>
<dbReference type="HOGENOM" id="CLU_1262887_0_0_1"/>
<organism evidence="3 4">
    <name type="scientific">Nematostella vectensis</name>
    <name type="common">Starlet sea anemone</name>
    <dbReference type="NCBI Taxonomy" id="45351"/>
    <lineage>
        <taxon>Eukaryota</taxon>
        <taxon>Metazoa</taxon>
        <taxon>Cnidaria</taxon>
        <taxon>Anthozoa</taxon>
        <taxon>Hexacorallia</taxon>
        <taxon>Actiniaria</taxon>
        <taxon>Edwardsiidae</taxon>
        <taxon>Nematostella</taxon>
    </lineage>
</organism>
<evidence type="ECO:0000313" key="3">
    <source>
        <dbReference type="EMBL" id="EDO39427.1"/>
    </source>
</evidence>
<dbReference type="Gene3D" id="2.10.90.10">
    <property type="entry name" value="Cystine-knot cytokines"/>
    <property type="match status" value="1"/>
</dbReference>
<dbReference type="InParanoid" id="A7SA44"/>
<evidence type="ECO:0008006" key="5">
    <source>
        <dbReference type="Google" id="ProtNLM"/>
    </source>
</evidence>
<dbReference type="GO" id="GO:0070851">
    <property type="term" value="F:growth factor receptor binding"/>
    <property type="evidence" value="ECO:0000318"/>
    <property type="project" value="GO_Central"/>
</dbReference>
<dbReference type="Proteomes" id="UP000001593">
    <property type="component" value="Unassembled WGS sequence"/>
</dbReference>
<accession>A7SA44</accession>
<dbReference type="PhylomeDB" id="A7SA44"/>
<evidence type="ECO:0000256" key="2">
    <source>
        <dbReference type="SAM" id="SignalP"/>
    </source>
</evidence>
<evidence type="ECO:0000313" key="4">
    <source>
        <dbReference type="Proteomes" id="UP000001593"/>
    </source>
</evidence>
<proteinExistence type="predicted"/>